<evidence type="ECO:0000256" key="2">
    <source>
        <dbReference type="ARBA" id="ARBA00012483"/>
    </source>
</evidence>
<dbReference type="EMBL" id="JAGKQM010000003">
    <property type="protein sequence ID" value="KAH0931577.1"/>
    <property type="molecule type" value="Genomic_DNA"/>
</dbReference>
<name>A0ABQ8DQD4_BRANA</name>
<evidence type="ECO:0000256" key="7">
    <source>
        <dbReference type="ARBA" id="ARBA00022833"/>
    </source>
</evidence>
<evidence type="ECO:0000256" key="6">
    <source>
        <dbReference type="ARBA" id="ARBA00022786"/>
    </source>
</evidence>
<evidence type="ECO:0000313" key="9">
    <source>
        <dbReference type="EMBL" id="KAH0931577.1"/>
    </source>
</evidence>
<protein>
    <recommendedName>
        <fullName evidence="2">RING-type E3 ubiquitin transferase</fullName>
        <ecNumber evidence="2">2.3.2.27</ecNumber>
    </recommendedName>
</protein>
<feature type="domain" description="RING-type" evidence="8">
    <location>
        <begin position="115"/>
        <end position="150"/>
    </location>
</feature>
<dbReference type="InterPro" id="IPR013083">
    <property type="entry name" value="Znf_RING/FYVE/PHD"/>
</dbReference>
<dbReference type="Gene3D" id="3.30.40.10">
    <property type="entry name" value="Zinc/RING finger domain, C3HC4 (zinc finger)"/>
    <property type="match status" value="1"/>
</dbReference>
<dbReference type="Pfam" id="PF13639">
    <property type="entry name" value="zf-RING_2"/>
    <property type="match status" value="1"/>
</dbReference>
<gene>
    <name evidence="9" type="ORF">HID58_008694</name>
</gene>
<evidence type="ECO:0000313" key="10">
    <source>
        <dbReference type="Proteomes" id="UP000824890"/>
    </source>
</evidence>
<dbReference type="SUPFAM" id="SSF57850">
    <property type="entry name" value="RING/U-box"/>
    <property type="match status" value="1"/>
</dbReference>
<evidence type="ECO:0000256" key="5">
    <source>
        <dbReference type="ARBA" id="ARBA00022771"/>
    </source>
</evidence>
<evidence type="ECO:0000259" key="8">
    <source>
        <dbReference type="Pfam" id="PF13639"/>
    </source>
</evidence>
<comment type="catalytic activity">
    <reaction evidence="1">
        <text>S-ubiquitinyl-[E2 ubiquitin-conjugating enzyme]-L-cysteine + [acceptor protein]-L-lysine = [E2 ubiquitin-conjugating enzyme]-L-cysteine + N(6)-ubiquitinyl-[acceptor protein]-L-lysine.</text>
        <dbReference type="EC" id="2.3.2.27"/>
    </reaction>
</comment>
<organism evidence="9 10">
    <name type="scientific">Brassica napus</name>
    <name type="common">Rape</name>
    <dbReference type="NCBI Taxonomy" id="3708"/>
    <lineage>
        <taxon>Eukaryota</taxon>
        <taxon>Viridiplantae</taxon>
        <taxon>Streptophyta</taxon>
        <taxon>Embryophyta</taxon>
        <taxon>Tracheophyta</taxon>
        <taxon>Spermatophyta</taxon>
        <taxon>Magnoliopsida</taxon>
        <taxon>eudicotyledons</taxon>
        <taxon>Gunneridae</taxon>
        <taxon>Pentapetalae</taxon>
        <taxon>rosids</taxon>
        <taxon>malvids</taxon>
        <taxon>Brassicales</taxon>
        <taxon>Brassicaceae</taxon>
        <taxon>Brassiceae</taxon>
        <taxon>Brassica</taxon>
    </lineage>
</organism>
<dbReference type="EC" id="2.3.2.27" evidence="2"/>
<dbReference type="PANTHER" id="PTHR46463">
    <property type="entry name" value="ZINC FINGER, RING/FYVE/PHD-TYPE"/>
    <property type="match status" value="1"/>
</dbReference>
<keyword evidence="6" id="KW-0833">Ubl conjugation pathway</keyword>
<evidence type="ECO:0000256" key="1">
    <source>
        <dbReference type="ARBA" id="ARBA00000900"/>
    </source>
</evidence>
<keyword evidence="3" id="KW-0808">Transferase</keyword>
<keyword evidence="4" id="KW-0479">Metal-binding</keyword>
<keyword evidence="10" id="KW-1185">Reference proteome</keyword>
<sequence>MGCVSSCFQVEDYEEDHTNPSSSVNRNCPCPRCLVNNLLNLYISLFRRGETPRSLPSSLQATTVSITSYDNFMSSTPWPLPYDSDPGYFHSRRDSLVSRRDKGSSHSHEEAEPLRKYTSENPKIVTKCCHHYHLSCIYEWMERSQDCPVCGKVTVFMFSEYLHSFLIHVDAIVSLRRILR</sequence>
<dbReference type="InterPro" id="IPR001841">
    <property type="entry name" value="Znf_RING"/>
</dbReference>
<proteinExistence type="predicted"/>
<keyword evidence="7" id="KW-0862">Zinc</keyword>
<evidence type="ECO:0000256" key="3">
    <source>
        <dbReference type="ARBA" id="ARBA00022679"/>
    </source>
</evidence>
<dbReference type="PANTHER" id="PTHR46463:SF91">
    <property type="entry name" value="RING_U-BOX SUPERFAMILY PROTEIN"/>
    <property type="match status" value="1"/>
</dbReference>
<reference evidence="9 10" key="1">
    <citation type="submission" date="2021-05" db="EMBL/GenBank/DDBJ databases">
        <title>Genome Assembly of Synthetic Allotetraploid Brassica napus Reveals Homoeologous Exchanges between Subgenomes.</title>
        <authorList>
            <person name="Davis J.T."/>
        </authorList>
    </citation>
    <scope>NUCLEOTIDE SEQUENCE [LARGE SCALE GENOMIC DNA]</scope>
    <source>
        <strain evidence="10">cv. Da-Ae</strain>
        <tissue evidence="9">Seedling</tissue>
    </source>
</reference>
<evidence type="ECO:0000256" key="4">
    <source>
        <dbReference type="ARBA" id="ARBA00022723"/>
    </source>
</evidence>
<keyword evidence="5" id="KW-0863">Zinc-finger</keyword>
<accession>A0ABQ8DQD4</accession>
<dbReference type="Proteomes" id="UP000824890">
    <property type="component" value="Unassembled WGS sequence"/>
</dbReference>
<comment type="caution">
    <text evidence="9">The sequence shown here is derived from an EMBL/GenBank/DDBJ whole genome shotgun (WGS) entry which is preliminary data.</text>
</comment>